<comment type="caution">
    <text evidence="2">The sequence shown here is derived from an EMBL/GenBank/DDBJ whole genome shotgun (WGS) entry which is preliminary data.</text>
</comment>
<dbReference type="EMBL" id="JBJUIK010000003">
    <property type="protein sequence ID" value="KAL3533159.1"/>
    <property type="molecule type" value="Genomic_DNA"/>
</dbReference>
<evidence type="ECO:0000313" key="2">
    <source>
        <dbReference type="EMBL" id="KAL3533159.1"/>
    </source>
</evidence>
<proteinExistence type="predicted"/>
<feature type="domain" description="Transposase (putative) gypsy type" evidence="1">
    <location>
        <begin position="108"/>
        <end position="171"/>
    </location>
</feature>
<accession>A0ABD3APM9</accession>
<dbReference type="PANTHER" id="PTHR31099">
    <property type="entry name" value="OS06G0165300 PROTEIN"/>
    <property type="match status" value="1"/>
</dbReference>
<evidence type="ECO:0000313" key="3">
    <source>
        <dbReference type="Proteomes" id="UP001630127"/>
    </source>
</evidence>
<organism evidence="2 3">
    <name type="scientific">Cinchona calisaya</name>
    <dbReference type="NCBI Taxonomy" id="153742"/>
    <lineage>
        <taxon>Eukaryota</taxon>
        <taxon>Viridiplantae</taxon>
        <taxon>Streptophyta</taxon>
        <taxon>Embryophyta</taxon>
        <taxon>Tracheophyta</taxon>
        <taxon>Spermatophyta</taxon>
        <taxon>Magnoliopsida</taxon>
        <taxon>eudicotyledons</taxon>
        <taxon>Gunneridae</taxon>
        <taxon>Pentapetalae</taxon>
        <taxon>asterids</taxon>
        <taxon>lamiids</taxon>
        <taxon>Gentianales</taxon>
        <taxon>Rubiaceae</taxon>
        <taxon>Cinchonoideae</taxon>
        <taxon>Cinchoneae</taxon>
        <taxon>Cinchona</taxon>
    </lineage>
</organism>
<protein>
    <recommendedName>
        <fullName evidence="1">Transposase (putative) gypsy type domain-containing protein</fullName>
    </recommendedName>
</protein>
<reference evidence="2 3" key="1">
    <citation type="submission" date="2024-11" db="EMBL/GenBank/DDBJ databases">
        <title>A near-complete genome assembly of Cinchona calisaya.</title>
        <authorList>
            <person name="Lian D.C."/>
            <person name="Zhao X.W."/>
            <person name="Wei L."/>
        </authorList>
    </citation>
    <scope>NUCLEOTIDE SEQUENCE [LARGE SCALE GENOMIC DNA]</scope>
    <source>
        <tissue evidence="2">Nenye</tissue>
    </source>
</reference>
<dbReference type="InterPro" id="IPR007321">
    <property type="entry name" value="Transposase_28"/>
</dbReference>
<dbReference type="PANTHER" id="PTHR31099:SF28">
    <property type="entry name" value="F5J5.12"/>
    <property type="match status" value="1"/>
</dbReference>
<dbReference type="Proteomes" id="UP001630127">
    <property type="component" value="Unassembled WGS sequence"/>
</dbReference>
<dbReference type="Pfam" id="PF04195">
    <property type="entry name" value="Transposase_28"/>
    <property type="match status" value="1"/>
</dbReference>
<evidence type="ECO:0000259" key="1">
    <source>
        <dbReference type="Pfam" id="PF04195"/>
    </source>
</evidence>
<name>A0ABD3APM9_9GENT</name>
<gene>
    <name evidence="2" type="ORF">ACH5RR_006680</name>
</gene>
<dbReference type="AlphaFoldDB" id="A0ABD3APM9"/>
<sequence length="199" mass="22218">MAGTFTPTSLISTPVPPSPVNAVDRMLNPFDEALLAAVPLNFPLDPLFSEPPQNDHPNFQTQNISNCLDPEDIKILRDRCRFLKNVHIRLPTAEDRAHLPPPGYLTVYQEQLEAGLRLPIAHLLVNLSNHWDISISQLTPNALQVIAGFTFLCRLHDISLSLDTFRMMLKLSPTKGFFYISPRTTGKQLTSGNPSSIHN</sequence>
<keyword evidence="3" id="KW-1185">Reference proteome</keyword>